<accession>A0A2T5PGA2</accession>
<comment type="caution">
    <text evidence="8">The sequence shown here is derived from an EMBL/GenBank/DDBJ whole genome shotgun (WGS) entry which is preliminary data.</text>
</comment>
<evidence type="ECO:0000256" key="3">
    <source>
        <dbReference type="ARBA" id="ARBA00022906"/>
    </source>
</evidence>
<dbReference type="GO" id="GO:0005886">
    <property type="term" value="C:plasma membrane"/>
    <property type="evidence" value="ECO:0007669"/>
    <property type="project" value="TreeGrafter"/>
</dbReference>
<evidence type="ECO:0000256" key="1">
    <source>
        <dbReference type="ARBA" id="ARBA00004141"/>
    </source>
</evidence>
<dbReference type="PANTHER" id="PTHR11562">
    <property type="entry name" value="CATION EFFLUX PROTEIN/ ZINC TRANSPORTER"/>
    <property type="match status" value="1"/>
</dbReference>
<keyword evidence="4 6" id="KW-1133">Transmembrane helix</keyword>
<evidence type="ECO:0000313" key="9">
    <source>
        <dbReference type="Proteomes" id="UP000244052"/>
    </source>
</evidence>
<feature type="transmembrane region" description="Helical" evidence="6">
    <location>
        <begin position="79"/>
        <end position="98"/>
    </location>
</feature>
<dbReference type="SUPFAM" id="SSF161111">
    <property type="entry name" value="Cation efflux protein transmembrane domain-like"/>
    <property type="match status" value="1"/>
</dbReference>
<evidence type="ECO:0000256" key="2">
    <source>
        <dbReference type="ARBA" id="ARBA00022692"/>
    </source>
</evidence>
<keyword evidence="2 6" id="KW-0812">Transmembrane</keyword>
<feature type="transmembrane region" description="Helical" evidence="6">
    <location>
        <begin position="135"/>
        <end position="154"/>
    </location>
</feature>
<dbReference type="EMBL" id="QASO01000130">
    <property type="protein sequence ID" value="PTU76764.1"/>
    <property type="molecule type" value="Genomic_DNA"/>
</dbReference>
<dbReference type="Gene3D" id="1.20.1510.10">
    <property type="entry name" value="Cation efflux protein transmembrane domain"/>
    <property type="match status" value="1"/>
</dbReference>
<feature type="domain" description="Cation efflux protein transmembrane" evidence="7">
    <location>
        <begin position="78"/>
        <end position="248"/>
    </location>
</feature>
<keyword evidence="3" id="KW-0406">Ion transport</keyword>
<evidence type="ECO:0000256" key="6">
    <source>
        <dbReference type="SAM" id="Phobius"/>
    </source>
</evidence>
<keyword evidence="5 6" id="KW-0472">Membrane</keyword>
<dbReference type="InterPro" id="IPR058533">
    <property type="entry name" value="Cation_efflux_TM"/>
</dbReference>
<dbReference type="GO" id="GO:0005385">
    <property type="term" value="F:zinc ion transmembrane transporter activity"/>
    <property type="evidence" value="ECO:0007669"/>
    <property type="project" value="TreeGrafter"/>
</dbReference>
<keyword evidence="9" id="KW-1185">Reference proteome</keyword>
<evidence type="ECO:0000256" key="4">
    <source>
        <dbReference type="ARBA" id="ARBA00022989"/>
    </source>
</evidence>
<dbReference type="InterPro" id="IPR027469">
    <property type="entry name" value="Cation_efflux_TMD_sf"/>
</dbReference>
<feature type="transmembrane region" description="Helical" evidence="6">
    <location>
        <begin position="166"/>
        <end position="188"/>
    </location>
</feature>
<feature type="transmembrane region" description="Helical" evidence="6">
    <location>
        <begin position="200"/>
        <end position="224"/>
    </location>
</feature>
<evidence type="ECO:0000313" key="8">
    <source>
        <dbReference type="EMBL" id="PTU76764.1"/>
    </source>
</evidence>
<feature type="transmembrane region" description="Helical" evidence="6">
    <location>
        <begin position="110"/>
        <end position="128"/>
    </location>
</feature>
<dbReference type="InterPro" id="IPR050681">
    <property type="entry name" value="CDF/SLC30A"/>
</dbReference>
<gene>
    <name evidence="8" type="ORF">DBO86_24040</name>
</gene>
<organism evidence="8 9">
    <name type="scientific">Ectopseudomonas oleovorans</name>
    <name type="common">Pseudomonas oleovorans</name>
    <dbReference type="NCBI Taxonomy" id="301"/>
    <lineage>
        <taxon>Bacteria</taxon>
        <taxon>Pseudomonadati</taxon>
        <taxon>Pseudomonadota</taxon>
        <taxon>Gammaproteobacteria</taxon>
        <taxon>Pseudomonadales</taxon>
        <taxon>Pseudomonadaceae</taxon>
        <taxon>Ectopseudomonas</taxon>
    </lineage>
</organism>
<comment type="subcellular location">
    <subcellularLocation>
        <location evidence="1">Membrane</location>
        <topology evidence="1">Multi-pass membrane protein</topology>
    </subcellularLocation>
</comment>
<dbReference type="PANTHER" id="PTHR11562:SF17">
    <property type="entry name" value="RE54080P-RELATED"/>
    <property type="match status" value="1"/>
</dbReference>
<dbReference type="Pfam" id="PF01545">
    <property type="entry name" value="Cation_efflux"/>
    <property type="match status" value="1"/>
</dbReference>
<keyword evidence="3" id="KW-0862">Zinc</keyword>
<sequence>MIRLALNGFSELNSLSFDLSSRQVRAFHDGPVDQIATKLESLGLGATLLGTQPASQEAASTNSASEELTASKEAGTLKILLGINAAMFVIELGAGLIAQSTGLIADSLDMFADAAVYGLALFAVGRAAQLQVRAAHLAGIVQIVLALGVLVEVVRRFMYGSEPESMLMMGIGLFALVANASCLLMIYGHREGGAHMKASWIFSANDVIANIGVIAAGALVAWTGSPYPDLVIGTVVGLIVLNGARRILALKA</sequence>
<dbReference type="Proteomes" id="UP000244052">
    <property type="component" value="Unassembled WGS sequence"/>
</dbReference>
<keyword evidence="3" id="KW-0813">Transport</keyword>
<evidence type="ECO:0000259" key="7">
    <source>
        <dbReference type="Pfam" id="PF01545"/>
    </source>
</evidence>
<protein>
    <recommendedName>
        <fullName evidence="7">Cation efflux protein transmembrane domain-containing protein</fullName>
    </recommendedName>
</protein>
<dbReference type="AlphaFoldDB" id="A0A2T5PGA2"/>
<proteinExistence type="predicted"/>
<evidence type="ECO:0000256" key="5">
    <source>
        <dbReference type="ARBA" id="ARBA00023136"/>
    </source>
</evidence>
<feature type="transmembrane region" description="Helical" evidence="6">
    <location>
        <begin position="230"/>
        <end position="248"/>
    </location>
</feature>
<name>A0A2T5PGA2_ECTOL</name>
<keyword evidence="3" id="KW-0864">Zinc transport</keyword>
<reference evidence="8 9" key="1">
    <citation type="submission" date="2018-04" db="EMBL/GenBank/DDBJ databases">
        <title>Pseudomonas sp. nov., isolated from mangrove soil.</title>
        <authorList>
            <person name="Chen C."/>
        </authorList>
    </citation>
    <scope>NUCLEOTIDE SEQUENCE [LARGE SCALE GENOMIC DNA]</scope>
    <source>
        <strain evidence="8 9">JCM 14246</strain>
    </source>
</reference>